<proteinExistence type="predicted"/>
<dbReference type="SMART" id="SM00164">
    <property type="entry name" value="TBC"/>
    <property type="match status" value="1"/>
</dbReference>
<dbReference type="PANTHER" id="PTHR22957">
    <property type="entry name" value="TBC1 DOMAIN FAMILY MEMBER GTPASE-ACTIVATING PROTEIN"/>
    <property type="match status" value="1"/>
</dbReference>
<accession>A0A2J6T4Z6</accession>
<feature type="compositionally biased region" description="Basic and acidic residues" evidence="2">
    <location>
        <begin position="477"/>
        <end position="490"/>
    </location>
</feature>
<feature type="domain" description="Rab-GAP TBC" evidence="3">
    <location>
        <begin position="36"/>
        <end position="309"/>
    </location>
</feature>
<gene>
    <name evidence="4" type="ORF">K444DRAFT_631157</name>
</gene>
<feature type="compositionally biased region" description="Polar residues" evidence="2">
    <location>
        <begin position="389"/>
        <end position="398"/>
    </location>
</feature>
<reference evidence="4 5" key="1">
    <citation type="submission" date="2016-04" db="EMBL/GenBank/DDBJ databases">
        <title>A degradative enzymes factory behind the ericoid mycorrhizal symbiosis.</title>
        <authorList>
            <consortium name="DOE Joint Genome Institute"/>
            <person name="Martino E."/>
            <person name="Morin E."/>
            <person name="Grelet G."/>
            <person name="Kuo A."/>
            <person name="Kohler A."/>
            <person name="Daghino S."/>
            <person name="Barry K."/>
            <person name="Choi C."/>
            <person name="Cichocki N."/>
            <person name="Clum A."/>
            <person name="Copeland A."/>
            <person name="Hainaut M."/>
            <person name="Haridas S."/>
            <person name="Labutti K."/>
            <person name="Lindquist E."/>
            <person name="Lipzen A."/>
            <person name="Khouja H.-R."/>
            <person name="Murat C."/>
            <person name="Ohm R."/>
            <person name="Olson A."/>
            <person name="Spatafora J."/>
            <person name="Veneault-Fourrey C."/>
            <person name="Henrissat B."/>
            <person name="Grigoriev I."/>
            <person name="Martin F."/>
            <person name="Perotto S."/>
        </authorList>
    </citation>
    <scope>NUCLEOTIDE SEQUENCE [LARGE SCALE GENOMIC DNA]</scope>
    <source>
        <strain evidence="4 5">E</strain>
    </source>
</reference>
<dbReference type="GO" id="GO:0005096">
    <property type="term" value="F:GTPase activator activity"/>
    <property type="evidence" value="ECO:0007669"/>
    <property type="project" value="UniProtKB-KW"/>
</dbReference>
<dbReference type="InterPro" id="IPR035969">
    <property type="entry name" value="Rab-GAP_TBC_sf"/>
</dbReference>
<dbReference type="SUPFAM" id="SSF47923">
    <property type="entry name" value="Ypt/Rab-GAP domain of gyp1p"/>
    <property type="match status" value="2"/>
</dbReference>
<feature type="compositionally biased region" description="Pro residues" evidence="2">
    <location>
        <begin position="571"/>
        <end position="587"/>
    </location>
</feature>
<evidence type="ECO:0000256" key="2">
    <source>
        <dbReference type="SAM" id="MobiDB-lite"/>
    </source>
</evidence>
<feature type="region of interest" description="Disordered" evidence="2">
    <location>
        <begin position="559"/>
        <end position="633"/>
    </location>
</feature>
<protein>
    <submittedName>
        <fullName evidence="4">RabGAP/TBC</fullName>
    </submittedName>
</protein>
<keyword evidence="5" id="KW-1185">Reference proteome</keyword>
<dbReference type="InParanoid" id="A0A2J6T4Z6"/>
<evidence type="ECO:0000256" key="1">
    <source>
        <dbReference type="ARBA" id="ARBA00022468"/>
    </source>
</evidence>
<dbReference type="Pfam" id="PF00566">
    <property type="entry name" value="RabGAP-TBC"/>
    <property type="match status" value="1"/>
</dbReference>
<dbReference type="EMBL" id="KZ613828">
    <property type="protein sequence ID" value="PMD58097.1"/>
    <property type="molecule type" value="Genomic_DNA"/>
</dbReference>
<dbReference type="Gene3D" id="1.10.472.80">
    <property type="entry name" value="Ypt/Rab-GAP domain of gyp1p, domain 3"/>
    <property type="match status" value="1"/>
</dbReference>
<dbReference type="Gene3D" id="1.10.8.270">
    <property type="entry name" value="putative rabgap domain of human tbc1 domain family member 14 like domains"/>
    <property type="match status" value="1"/>
</dbReference>
<name>A0A2J6T4Z6_9HELO</name>
<feature type="region of interest" description="Disordered" evidence="2">
    <location>
        <begin position="383"/>
        <end position="420"/>
    </location>
</feature>
<dbReference type="GeneID" id="36591395"/>
<dbReference type="FunFam" id="1.10.472.80:FF:000038">
    <property type="entry name" value="TBC1 domain family member 5"/>
    <property type="match status" value="1"/>
</dbReference>
<feature type="compositionally biased region" description="Low complexity" evidence="2">
    <location>
        <begin position="491"/>
        <end position="500"/>
    </location>
</feature>
<feature type="region of interest" description="Disordered" evidence="2">
    <location>
        <begin position="652"/>
        <end position="720"/>
    </location>
</feature>
<feature type="compositionally biased region" description="Polar residues" evidence="2">
    <location>
        <begin position="231"/>
        <end position="242"/>
    </location>
</feature>
<dbReference type="STRING" id="1095630.A0A2J6T4Z6"/>
<feature type="region of interest" description="Disordered" evidence="2">
    <location>
        <begin position="463"/>
        <end position="500"/>
    </location>
</feature>
<evidence type="ECO:0000313" key="5">
    <source>
        <dbReference type="Proteomes" id="UP000235371"/>
    </source>
</evidence>
<evidence type="ECO:0000313" key="4">
    <source>
        <dbReference type="EMBL" id="PMD58097.1"/>
    </source>
</evidence>
<feature type="compositionally biased region" description="Polar residues" evidence="2">
    <location>
        <begin position="671"/>
        <end position="681"/>
    </location>
</feature>
<dbReference type="OrthoDB" id="27140at2759"/>
<feature type="region of interest" description="Disordered" evidence="2">
    <location>
        <begin position="223"/>
        <end position="245"/>
    </location>
</feature>
<organism evidence="4 5">
    <name type="scientific">Hyaloscypha bicolor E</name>
    <dbReference type="NCBI Taxonomy" id="1095630"/>
    <lineage>
        <taxon>Eukaryota</taxon>
        <taxon>Fungi</taxon>
        <taxon>Dikarya</taxon>
        <taxon>Ascomycota</taxon>
        <taxon>Pezizomycotina</taxon>
        <taxon>Leotiomycetes</taxon>
        <taxon>Helotiales</taxon>
        <taxon>Hyaloscyphaceae</taxon>
        <taxon>Hyaloscypha</taxon>
        <taxon>Hyaloscypha bicolor</taxon>
    </lineage>
</organism>
<feature type="compositionally biased region" description="Low complexity" evidence="2">
    <location>
        <begin position="689"/>
        <end position="699"/>
    </location>
</feature>
<dbReference type="AlphaFoldDB" id="A0A2J6T4Z6"/>
<feature type="compositionally biased region" description="Low complexity" evidence="2">
    <location>
        <begin position="588"/>
        <end position="599"/>
    </location>
</feature>
<dbReference type="FunFam" id="1.10.8.270:FF:000031">
    <property type="entry name" value="TBC1 domain family member 5"/>
    <property type="match status" value="1"/>
</dbReference>
<dbReference type="Proteomes" id="UP000235371">
    <property type="component" value="Unassembled WGS sequence"/>
</dbReference>
<keyword evidence="1" id="KW-0343">GTPase activation</keyword>
<evidence type="ECO:0000259" key="3">
    <source>
        <dbReference type="PROSITE" id="PS50086"/>
    </source>
</evidence>
<dbReference type="RefSeq" id="XP_024735001.1">
    <property type="nucleotide sequence ID" value="XM_024883318.1"/>
</dbReference>
<dbReference type="PANTHER" id="PTHR22957:SF337">
    <property type="entry name" value="TBC1 DOMAIN FAMILY MEMBER 5"/>
    <property type="match status" value="1"/>
</dbReference>
<dbReference type="PROSITE" id="PS50086">
    <property type="entry name" value="TBC_RABGAP"/>
    <property type="match status" value="1"/>
</dbReference>
<dbReference type="InterPro" id="IPR000195">
    <property type="entry name" value="Rab-GAP-TBC_dom"/>
</dbReference>
<sequence length="756" mass="83789">MRSLEESRARWQVTLGHAKSVEALKKSVRLDGDESPSRSGLRSVCWKIFLLFQSTEVTGWSGTLIDSRSAYTSLREHLLRYIENPDELGSALDPLDDDQHSPWNTLRQDEEIRAEIFQDVERCMPEEPYFRRPETQRTLLDILFIFCKINQDVGYRQGMHELLAPILWVVEQDAIENRNESDKGTSARDDPVMKQILDPVYIEHDAFTLLSLMMRSAKSFYELGEPDRRPSTPSTGSGTPQHGASPIVERSKRIHEIYLAKLDPELAKHLTDIEVLPQIFLIRWIRLLFGREFPFDELLDLWDALLAEDPALDLVDMVCVAMLLRIRWQLIEANYSFALMLLLKYPAPDSPNGPQTFVDDAIYLRDNFSAAGGANIISKYGGKAPPLPSSDSRPSTPLGQALGHKRNISRTKSPLPSPARFLQQQGGVEALFQGAAKGVFDRGERLGINKAVRDAVGEVKKNMQGLQTSRTNSTKRRPSDGMRWSLDDGRSVPSSRASVSAINARNKQLARMLDQAMTDLRAVSVSEDEDKDKYIKAMDLAIAKVEFVKVYLEDATMPLPEESSHTQNPDPQTPSPLPADTPPPPLQQPLQGTTTPDPTAYASSDLEGGKAVAEDVGKPLPASHSLDVDESKAPAIAASPVAIPSTNLQQITVEPANEEEPQHRPKAPVPTRSTIAQSSFSWMLEPDTPSASAMKSSPPKSSPPFLKPTKRPVSGSGRDKAAFLFGDVDDFPSNIQSRPRIDTETFNLGTINGNDS</sequence>